<keyword evidence="2" id="KW-1185">Reference proteome</keyword>
<comment type="caution">
    <text evidence="1">The sequence shown here is derived from an EMBL/GenBank/DDBJ whole genome shotgun (WGS) entry which is preliminary data.</text>
</comment>
<reference evidence="1 2" key="1">
    <citation type="submission" date="2012-10" db="EMBL/GenBank/DDBJ databases">
        <title>Genome sequencing of Tanticharoenia sakaeratensis NBRC 103193.</title>
        <authorList>
            <person name="Azuma Y."/>
            <person name="Hadano H."/>
            <person name="Hirakawa H."/>
            <person name="Matsushita K."/>
        </authorList>
    </citation>
    <scope>NUCLEOTIDE SEQUENCE [LARGE SCALE GENOMIC DNA]</scope>
    <source>
        <strain evidence="1 2">NBRC 103193</strain>
    </source>
</reference>
<dbReference type="EMBL" id="BALE01000056">
    <property type="protein sequence ID" value="GAN55704.1"/>
    <property type="molecule type" value="Genomic_DNA"/>
</dbReference>
<dbReference type="STRING" id="1231623.Tasa_056_017"/>
<name>A0A0D6MPS2_9PROT</name>
<protein>
    <submittedName>
        <fullName evidence="1">Uncharacterized protein</fullName>
    </submittedName>
</protein>
<accession>A0A0D6MPS2</accession>
<sequence length="229" mass="24844">MLVIESWPDPAVALAPRVRAASDPTILLDLTMTAIDVVVWGRNVPPAWQEELSVNTAPYERFTLEGTLDQITAALRDAKRRRQFPVFLMDDVEHTVALAAALAFSNRLVVSLEPLAPPGAPVLRNTAALEVYCCYGGTVSWDSGLPKDAESTTTSVCALVFIPSFSEAEATLRFAPAVENAFGLTILAYRDIQAAAELPRIFSKTSLSGKIFGEEAMMPLTPVRSGYRT</sequence>
<dbReference type="Proteomes" id="UP000032679">
    <property type="component" value="Unassembled WGS sequence"/>
</dbReference>
<gene>
    <name evidence="1" type="ORF">Tasa_056_017</name>
</gene>
<organism evidence="1 2">
    <name type="scientific">Tanticharoenia sakaeratensis NBRC 103193</name>
    <dbReference type="NCBI Taxonomy" id="1231623"/>
    <lineage>
        <taxon>Bacteria</taxon>
        <taxon>Pseudomonadati</taxon>
        <taxon>Pseudomonadota</taxon>
        <taxon>Alphaproteobacteria</taxon>
        <taxon>Acetobacterales</taxon>
        <taxon>Acetobacteraceae</taxon>
        <taxon>Tanticharoenia</taxon>
    </lineage>
</organism>
<evidence type="ECO:0000313" key="1">
    <source>
        <dbReference type="EMBL" id="GAN55704.1"/>
    </source>
</evidence>
<dbReference type="AlphaFoldDB" id="A0A0D6MPS2"/>
<evidence type="ECO:0000313" key="2">
    <source>
        <dbReference type="Proteomes" id="UP000032679"/>
    </source>
</evidence>
<proteinExistence type="predicted"/>